<proteinExistence type="predicted"/>
<evidence type="ECO:0000313" key="1">
    <source>
        <dbReference type="EMBL" id="SCX36158.1"/>
    </source>
</evidence>
<accession>A0A1R3U3E1</accession>
<dbReference type="AlphaFoldDB" id="A0A1R3U3E1"/>
<evidence type="ECO:0000313" key="2">
    <source>
        <dbReference type="Proteomes" id="UP000187891"/>
    </source>
</evidence>
<dbReference type="EMBL" id="FMUE01000028">
    <property type="protein sequence ID" value="SCX36158.1"/>
    <property type="molecule type" value="Genomic_DNA"/>
</dbReference>
<gene>
    <name evidence="1" type="ORF">DSM25559_5340</name>
</gene>
<sequence>MSKYRIVSARPKNANGHLNSQFKMYMMDEKIGSWTLNGWKSIADVNNLLQDGHEVLTGKVTNGKMSSGAAVELELRIAKNDTKYKISDMPED</sequence>
<name>A0A1R3U3E1_9HYPH</name>
<reference evidence="2" key="1">
    <citation type="submission" date="2016-10" db="EMBL/GenBank/DDBJ databases">
        <authorList>
            <person name="Wibberg D."/>
        </authorList>
    </citation>
    <scope>NUCLEOTIDE SEQUENCE [LARGE SCALE GENOMIC DNA]</scope>
</reference>
<organism evidence="1 2">
    <name type="scientific">Agrobacterium rosae</name>
    <dbReference type="NCBI Taxonomy" id="1972867"/>
    <lineage>
        <taxon>Bacteria</taxon>
        <taxon>Pseudomonadati</taxon>
        <taxon>Pseudomonadota</taxon>
        <taxon>Alphaproteobacteria</taxon>
        <taxon>Hyphomicrobiales</taxon>
        <taxon>Rhizobiaceae</taxon>
        <taxon>Rhizobium/Agrobacterium group</taxon>
        <taxon>Agrobacterium</taxon>
    </lineage>
</organism>
<dbReference type="STRING" id="1907666.DSM25559_5340"/>
<dbReference type="RefSeq" id="WP_077107510.1">
    <property type="nucleotide sequence ID" value="NZ_FMUE01000028.1"/>
</dbReference>
<protein>
    <submittedName>
        <fullName evidence="1">Uncharacterized protein</fullName>
    </submittedName>
</protein>
<dbReference type="Proteomes" id="UP000187891">
    <property type="component" value="Unassembled WGS sequence"/>
</dbReference>